<sequence length="298" mass="33698">MIIRTLCRRRDFVLPLATAPAKRISPSSRRPIHHVPDLQNQRELVQNGIPGLFSPKGFKIAYTEYMEHIIDQLNETTAGTGLENKETKSLVIEWARNPVMAYGFNVASMAFNNHFFFRGINTDPNIRSQPSTKLTTAINHYFSSMSTLRESFLTTAESMFGPGFVWLVQTKEGHHQPLRILPTYIAGSPLSGAHYRRQPEDMNTQNAQSLNNAGKFGQYSLAAKNAPKEKKPLGGVDVVPLLCVNTWEHVWLHDYGVTGKRKYLEAWWEKINWDTVPASLDGFQSSGMSTSGQQTFYY</sequence>
<evidence type="ECO:0000313" key="3">
    <source>
        <dbReference type="EMBL" id="KAF2176700.1"/>
    </source>
</evidence>
<dbReference type="InterPro" id="IPR019832">
    <property type="entry name" value="Mn/Fe_SOD_C"/>
</dbReference>
<dbReference type="Proteomes" id="UP000800200">
    <property type="component" value="Unassembled WGS sequence"/>
</dbReference>
<dbReference type="GO" id="GO:0046872">
    <property type="term" value="F:metal ion binding"/>
    <property type="evidence" value="ECO:0007669"/>
    <property type="project" value="InterPro"/>
</dbReference>
<dbReference type="Pfam" id="PF02777">
    <property type="entry name" value="Sod_Fe_C"/>
    <property type="match status" value="2"/>
</dbReference>
<dbReference type="GO" id="GO:0004784">
    <property type="term" value="F:superoxide dismutase activity"/>
    <property type="evidence" value="ECO:0007669"/>
    <property type="project" value="InterPro"/>
</dbReference>
<feature type="domain" description="Manganese/iron superoxide dismutase C-terminal" evidence="2">
    <location>
        <begin position="130"/>
        <end position="190"/>
    </location>
</feature>
<dbReference type="SUPFAM" id="SSF54719">
    <property type="entry name" value="Fe,Mn superoxide dismutase (SOD), C-terminal domain"/>
    <property type="match status" value="1"/>
</dbReference>
<dbReference type="InterPro" id="IPR036324">
    <property type="entry name" value="Mn/Fe_SOD_N_sf"/>
</dbReference>
<dbReference type="PANTHER" id="PTHR43595:SF2">
    <property type="entry name" value="SMALL RIBOSOMAL SUBUNIT PROTEIN MS42"/>
    <property type="match status" value="1"/>
</dbReference>
<proteinExistence type="predicted"/>
<keyword evidence="4" id="KW-1185">Reference proteome</keyword>
<dbReference type="EMBL" id="ML994703">
    <property type="protein sequence ID" value="KAF2176700.1"/>
    <property type="molecule type" value="Genomic_DNA"/>
</dbReference>
<evidence type="ECO:0000256" key="1">
    <source>
        <dbReference type="ARBA" id="ARBA00037226"/>
    </source>
</evidence>
<evidence type="ECO:0000259" key="2">
    <source>
        <dbReference type="Pfam" id="PF02777"/>
    </source>
</evidence>
<comment type="function">
    <text evidence="1">Component of the mitochondrial ribosome (mitoribosome), a dedicated translation machinery responsible for the synthesis of mitochondrial genome-encoded proteins, including at least some of the essential transmembrane subunits of the mitochondrial respiratory chain. The mitoribosomes are attached to the mitochondrial inner membrane and translation products are cotranslationally integrated into the membrane.</text>
</comment>
<gene>
    <name evidence="3" type="ORF">K469DRAFT_722095</name>
</gene>
<dbReference type="SUPFAM" id="SSF46609">
    <property type="entry name" value="Fe,Mn superoxide dismutase (SOD), N-terminal domain"/>
    <property type="match status" value="1"/>
</dbReference>
<accession>A0A6A6DFD8</accession>
<reference evidence="3" key="1">
    <citation type="journal article" date="2020" name="Stud. Mycol.">
        <title>101 Dothideomycetes genomes: a test case for predicting lifestyles and emergence of pathogens.</title>
        <authorList>
            <person name="Haridas S."/>
            <person name="Albert R."/>
            <person name="Binder M."/>
            <person name="Bloem J."/>
            <person name="Labutti K."/>
            <person name="Salamov A."/>
            <person name="Andreopoulos B."/>
            <person name="Baker S."/>
            <person name="Barry K."/>
            <person name="Bills G."/>
            <person name="Bluhm B."/>
            <person name="Cannon C."/>
            <person name="Castanera R."/>
            <person name="Culley D."/>
            <person name="Daum C."/>
            <person name="Ezra D."/>
            <person name="Gonzalez J."/>
            <person name="Henrissat B."/>
            <person name="Kuo A."/>
            <person name="Liang C."/>
            <person name="Lipzen A."/>
            <person name="Lutzoni F."/>
            <person name="Magnuson J."/>
            <person name="Mondo S."/>
            <person name="Nolan M."/>
            <person name="Ohm R."/>
            <person name="Pangilinan J."/>
            <person name="Park H.-J."/>
            <person name="Ramirez L."/>
            <person name="Alfaro M."/>
            <person name="Sun H."/>
            <person name="Tritt A."/>
            <person name="Yoshinaga Y."/>
            <person name="Zwiers L.-H."/>
            <person name="Turgeon B."/>
            <person name="Goodwin S."/>
            <person name="Spatafora J."/>
            <person name="Crous P."/>
            <person name="Grigoriev I."/>
        </authorList>
    </citation>
    <scope>NUCLEOTIDE SEQUENCE</scope>
    <source>
        <strain evidence="3">CBS 207.26</strain>
    </source>
</reference>
<dbReference type="PANTHER" id="PTHR43595">
    <property type="entry name" value="37S RIBOSOMAL PROTEIN S26, MITOCHONDRIAL"/>
    <property type="match status" value="1"/>
</dbReference>
<dbReference type="OrthoDB" id="275227at2759"/>
<dbReference type="AlphaFoldDB" id="A0A6A6DFD8"/>
<dbReference type="Gene3D" id="3.55.40.20">
    <property type="entry name" value="Iron/manganese superoxide dismutase, C-terminal domain"/>
    <property type="match status" value="1"/>
</dbReference>
<organism evidence="3 4">
    <name type="scientific">Zopfia rhizophila CBS 207.26</name>
    <dbReference type="NCBI Taxonomy" id="1314779"/>
    <lineage>
        <taxon>Eukaryota</taxon>
        <taxon>Fungi</taxon>
        <taxon>Dikarya</taxon>
        <taxon>Ascomycota</taxon>
        <taxon>Pezizomycotina</taxon>
        <taxon>Dothideomycetes</taxon>
        <taxon>Dothideomycetes incertae sedis</taxon>
        <taxon>Zopfiaceae</taxon>
        <taxon>Zopfia</taxon>
    </lineage>
</organism>
<evidence type="ECO:0000313" key="4">
    <source>
        <dbReference type="Proteomes" id="UP000800200"/>
    </source>
</evidence>
<name>A0A6A6DFD8_9PEZI</name>
<protein>
    <submittedName>
        <fullName evidence="3">Manganese and iron superoxide dismutase</fullName>
    </submittedName>
</protein>
<feature type="domain" description="Manganese/iron superoxide dismutase C-terminal" evidence="2">
    <location>
        <begin position="221"/>
        <end position="276"/>
    </location>
</feature>
<dbReference type="InterPro" id="IPR036314">
    <property type="entry name" value="SOD_C_sf"/>
</dbReference>
<dbReference type="GO" id="GO:0005737">
    <property type="term" value="C:cytoplasm"/>
    <property type="evidence" value="ECO:0007669"/>
    <property type="project" value="TreeGrafter"/>
</dbReference>